<feature type="domain" description="SLH" evidence="2">
    <location>
        <begin position="28"/>
        <end position="91"/>
    </location>
</feature>
<sequence length="559" mass="62706">MRLNKKALAILTGLTLSAGLGSTAFAASADSFTDVPKDHWAYQALDYLAKEGVIDGMGDSTFQGGRSMTRYEMASVVAKAMQKKDISFGDKAVLDKLSAEYAGELDTLNKKVDANTKAIKDLNEKTDKFKVWGTARVQVGDDNGLQSDYGSKHPGWGEWNNGSPNGNYNNRFYMDLEGQMKVNDHAVARFTIEKNAHYRDSEYRRSKIANIASAPSQIQEKDGTTTKVTNGGQKFTTGSYISGNDRDSLLGDDNHNGSISNIWVELQLGPKHDWYTNIGRKWNGIGMQNLMLGGQVDGIQTYHPIEHGHGWWMSAQYWKSASDWTNTDVKWKSEDSTSKVTIDGEEKTITQKVAVVDSVNVYSRRAPIVGTLNFWGPIGKYADLNLAYSRIVQHQANNSTEANTNTYYTGAHNFYGVDLKIRPIKDFSITGSYLKSDERINDWNPTNNWASGGKADTAWAVRFDYRGTDLNKVGSWGVYAKWVNIGALADIAHDDEWATREPTYVNGVRGWYFGFKCIPAHNVEWETMWAPRLAENIQATYDGGQYRRHILRSWLDFHF</sequence>
<protein>
    <submittedName>
        <fullName evidence="3">S-layer homology domain-containing protein</fullName>
    </submittedName>
</protein>
<evidence type="ECO:0000313" key="3">
    <source>
        <dbReference type="EMBL" id="TYZ20787.1"/>
    </source>
</evidence>
<dbReference type="PANTHER" id="PTHR43308:SF5">
    <property type="entry name" value="S-LAYER PROTEIN _ PEPTIDOGLYCAN ENDO-BETA-N-ACETYLGLUCOSAMINIDASE"/>
    <property type="match status" value="1"/>
</dbReference>
<proteinExistence type="predicted"/>
<reference evidence="3 4" key="1">
    <citation type="submission" date="2019-08" db="EMBL/GenBank/DDBJ databases">
        <title>Selenomonas sp. mPRGC5 and Selenomonas sp. mPRGC8 isolated from ruminal fluid of dairy goat (Capra hircus).</title>
        <authorList>
            <person name="Poothong S."/>
            <person name="Nuengjamnong C."/>
            <person name="Tanasupawat S."/>
        </authorList>
    </citation>
    <scope>NUCLEOTIDE SEQUENCE [LARGE SCALE GENOMIC DNA]</scope>
    <source>
        <strain evidence="4">mPRGC5</strain>
    </source>
</reference>
<evidence type="ECO:0000313" key="4">
    <source>
        <dbReference type="Proteomes" id="UP000323646"/>
    </source>
</evidence>
<evidence type="ECO:0000259" key="2">
    <source>
        <dbReference type="PROSITE" id="PS51272"/>
    </source>
</evidence>
<organism evidence="3 4">
    <name type="scientific">Selenomonas ruminis</name>
    <dbReference type="NCBI Taxonomy" id="2593411"/>
    <lineage>
        <taxon>Bacteria</taxon>
        <taxon>Bacillati</taxon>
        <taxon>Bacillota</taxon>
        <taxon>Negativicutes</taxon>
        <taxon>Selenomonadales</taxon>
        <taxon>Selenomonadaceae</taxon>
        <taxon>Selenomonas</taxon>
    </lineage>
</organism>
<evidence type="ECO:0000256" key="1">
    <source>
        <dbReference type="SAM" id="SignalP"/>
    </source>
</evidence>
<dbReference type="EMBL" id="VTOY01000012">
    <property type="protein sequence ID" value="TYZ20787.1"/>
    <property type="molecule type" value="Genomic_DNA"/>
</dbReference>
<comment type="caution">
    <text evidence="3">The sequence shown here is derived from an EMBL/GenBank/DDBJ whole genome shotgun (WGS) entry which is preliminary data.</text>
</comment>
<dbReference type="OrthoDB" id="5845122at2"/>
<name>A0A5D6VZ19_9FIRM</name>
<dbReference type="PROSITE" id="PS51272">
    <property type="entry name" value="SLH"/>
    <property type="match status" value="1"/>
</dbReference>
<feature type="signal peptide" evidence="1">
    <location>
        <begin position="1"/>
        <end position="26"/>
    </location>
</feature>
<dbReference type="RefSeq" id="WP_149172082.1">
    <property type="nucleotide sequence ID" value="NZ_VTOY01000012.1"/>
</dbReference>
<dbReference type="InterPro" id="IPR051465">
    <property type="entry name" value="Cell_Envelope_Struct_Comp"/>
</dbReference>
<feature type="chain" id="PRO_5022915536" evidence="1">
    <location>
        <begin position="27"/>
        <end position="559"/>
    </location>
</feature>
<dbReference type="Proteomes" id="UP000323646">
    <property type="component" value="Unassembled WGS sequence"/>
</dbReference>
<gene>
    <name evidence="3" type="ORF">FZ040_11315</name>
</gene>
<dbReference type="AlphaFoldDB" id="A0A5D6VZ19"/>
<dbReference type="Pfam" id="PF00395">
    <property type="entry name" value="SLH"/>
    <property type="match status" value="1"/>
</dbReference>
<accession>A0A5D6VZ19</accession>
<keyword evidence="1" id="KW-0732">Signal</keyword>
<dbReference type="PANTHER" id="PTHR43308">
    <property type="entry name" value="OUTER MEMBRANE PROTEIN ALPHA-RELATED"/>
    <property type="match status" value="1"/>
</dbReference>
<keyword evidence="4" id="KW-1185">Reference proteome</keyword>
<dbReference type="InterPro" id="IPR001119">
    <property type="entry name" value="SLH_dom"/>
</dbReference>